<evidence type="ECO:0000259" key="6">
    <source>
        <dbReference type="Pfam" id="PF07980"/>
    </source>
</evidence>
<dbReference type="InterPro" id="IPR012944">
    <property type="entry name" value="SusD_RagB_dom"/>
</dbReference>
<dbReference type="EMBL" id="QREG01000014">
    <property type="protein sequence ID" value="RED96569.1"/>
    <property type="molecule type" value="Genomic_DNA"/>
</dbReference>
<feature type="domain" description="SusD-like N-terminal" evidence="7">
    <location>
        <begin position="20"/>
        <end position="228"/>
    </location>
</feature>
<evidence type="ECO:0000256" key="4">
    <source>
        <dbReference type="ARBA" id="ARBA00023136"/>
    </source>
</evidence>
<sequence>MKNQFFLLTLVGLMLGACEDFLEVSPKGELSENVFETSEDAVEGVVIGVYSMLNGQYNQITNAHRSGPSNWVYGDVVSDDAYKGSSGISDGSDVHQLEVFQADASVQAVLVKWEACYEGISRANRAINIISNFPHWSESKKNLRLAEVRVLRGHYYFELKKVFDQIAYIDETMSVADLKKVTNTAYTSDQLWDKIEADFRFGAQHLPAVQADVGRMTSVVANAYLAKSHLFQQEWAAADAALDEVIANPGQHHLMSDFEQIFLLNINENGAEFCPECIFSVQHSLDPTLPSSTPDVGATYGWDGNVGDRLSGLGGPYPRVYGFHKPSQNLVNAFKTNADGLPVIDFNRSNVSLTTPVDPRLDHTVGRPGIPFLDAGIYEESWTRGVSTYGPFAGKKQLYSPSGNQVMDIPYYTNSENYCILRFADVYLMKAEVLIEQGDLNGGRAYINLVRERAKNAPVVTAMDSSPAAPYAISTYDDSFASYEEAIWALRTERRLEFAMEGHRFFDLVRWGIAKDVMNEYLRVEKTRRPYMESAIFEKKHEYFPIPATEVDLSEGRFTQRKNY</sequence>
<comment type="similarity">
    <text evidence="2">Belongs to the SusD family.</text>
</comment>
<comment type="caution">
    <text evidence="8">The sequence shown here is derived from an EMBL/GenBank/DDBJ whole genome shotgun (WGS) entry which is preliminary data.</text>
</comment>
<keyword evidence="5" id="KW-0998">Cell outer membrane</keyword>
<accession>A0A3D9L075</accession>
<evidence type="ECO:0000259" key="7">
    <source>
        <dbReference type="Pfam" id="PF14322"/>
    </source>
</evidence>
<comment type="subcellular location">
    <subcellularLocation>
        <location evidence="1">Cell outer membrane</location>
    </subcellularLocation>
</comment>
<feature type="domain" description="RagB/SusD" evidence="6">
    <location>
        <begin position="299"/>
        <end position="558"/>
    </location>
</feature>
<dbReference type="SUPFAM" id="SSF48452">
    <property type="entry name" value="TPR-like"/>
    <property type="match status" value="1"/>
</dbReference>
<dbReference type="PROSITE" id="PS51257">
    <property type="entry name" value="PROKAR_LIPOPROTEIN"/>
    <property type="match status" value="1"/>
</dbReference>
<evidence type="ECO:0000256" key="3">
    <source>
        <dbReference type="ARBA" id="ARBA00022729"/>
    </source>
</evidence>
<dbReference type="AlphaFoldDB" id="A0A3D9L075"/>
<evidence type="ECO:0000256" key="2">
    <source>
        <dbReference type="ARBA" id="ARBA00006275"/>
    </source>
</evidence>
<keyword evidence="3" id="KW-0732">Signal</keyword>
<reference evidence="8 9" key="1">
    <citation type="submission" date="2018-07" db="EMBL/GenBank/DDBJ databases">
        <title>Genomic Encyclopedia of Type Strains, Phase IV (KMG-IV): sequencing the most valuable type-strain genomes for metagenomic binning, comparative biology and taxonomic classification.</title>
        <authorList>
            <person name="Goeker M."/>
        </authorList>
    </citation>
    <scope>NUCLEOTIDE SEQUENCE [LARGE SCALE GENOMIC DNA]</scope>
    <source>
        <strain evidence="8 9">DSM 4134</strain>
    </source>
</reference>
<dbReference type="Pfam" id="PF14322">
    <property type="entry name" value="SusD-like_3"/>
    <property type="match status" value="1"/>
</dbReference>
<organism evidence="8 9">
    <name type="scientific">Marinoscillum furvescens DSM 4134</name>
    <dbReference type="NCBI Taxonomy" id="1122208"/>
    <lineage>
        <taxon>Bacteria</taxon>
        <taxon>Pseudomonadati</taxon>
        <taxon>Bacteroidota</taxon>
        <taxon>Cytophagia</taxon>
        <taxon>Cytophagales</taxon>
        <taxon>Reichenbachiellaceae</taxon>
        <taxon>Marinoscillum</taxon>
    </lineage>
</organism>
<gene>
    <name evidence="8" type="ORF">C7460_11427</name>
</gene>
<keyword evidence="4" id="KW-0472">Membrane</keyword>
<name>A0A3D9L075_MARFU</name>
<evidence type="ECO:0000313" key="9">
    <source>
        <dbReference type="Proteomes" id="UP000256779"/>
    </source>
</evidence>
<dbReference type="GO" id="GO:0009279">
    <property type="term" value="C:cell outer membrane"/>
    <property type="evidence" value="ECO:0007669"/>
    <property type="project" value="UniProtKB-SubCell"/>
</dbReference>
<evidence type="ECO:0000256" key="1">
    <source>
        <dbReference type="ARBA" id="ARBA00004442"/>
    </source>
</evidence>
<dbReference type="InterPro" id="IPR033985">
    <property type="entry name" value="SusD-like_N"/>
</dbReference>
<dbReference type="InterPro" id="IPR011990">
    <property type="entry name" value="TPR-like_helical_dom_sf"/>
</dbReference>
<protein>
    <submittedName>
        <fullName evidence="8">Putative outer membrane starch-binding protein</fullName>
    </submittedName>
</protein>
<evidence type="ECO:0000256" key="5">
    <source>
        <dbReference type="ARBA" id="ARBA00023237"/>
    </source>
</evidence>
<keyword evidence="9" id="KW-1185">Reference proteome</keyword>
<evidence type="ECO:0000313" key="8">
    <source>
        <dbReference type="EMBL" id="RED96569.1"/>
    </source>
</evidence>
<dbReference type="Gene3D" id="1.25.40.390">
    <property type="match status" value="1"/>
</dbReference>
<dbReference type="RefSeq" id="WP_221409533.1">
    <property type="nucleotide sequence ID" value="NZ_QREG01000014.1"/>
</dbReference>
<dbReference type="Proteomes" id="UP000256779">
    <property type="component" value="Unassembled WGS sequence"/>
</dbReference>
<dbReference type="Pfam" id="PF07980">
    <property type="entry name" value="SusD_RagB"/>
    <property type="match status" value="1"/>
</dbReference>
<proteinExistence type="inferred from homology"/>